<organism evidence="1 2">
    <name type="scientific">Gordonia lacunae</name>
    <dbReference type="NCBI Taxonomy" id="417102"/>
    <lineage>
        <taxon>Bacteria</taxon>
        <taxon>Bacillati</taxon>
        <taxon>Actinomycetota</taxon>
        <taxon>Actinomycetes</taxon>
        <taxon>Mycobacteriales</taxon>
        <taxon>Gordoniaceae</taxon>
        <taxon>Gordonia</taxon>
    </lineage>
</organism>
<evidence type="ECO:0008006" key="3">
    <source>
        <dbReference type="Google" id="ProtNLM"/>
    </source>
</evidence>
<dbReference type="EMBL" id="NGFO01000027">
    <property type="protein sequence ID" value="OUC76843.1"/>
    <property type="molecule type" value="Genomic_DNA"/>
</dbReference>
<accession>A0A243Q5Y7</accession>
<dbReference type="Proteomes" id="UP000194632">
    <property type="component" value="Unassembled WGS sequence"/>
</dbReference>
<dbReference type="RefSeq" id="WP_086537029.1">
    <property type="nucleotide sequence ID" value="NZ_JBLKRZ010000001.1"/>
</dbReference>
<dbReference type="STRING" id="417102.CA982_20195"/>
<gene>
    <name evidence="1" type="ORF">CA982_20195</name>
</gene>
<reference evidence="1 2" key="1">
    <citation type="submission" date="2017-05" db="EMBL/GenBank/DDBJ databases">
        <title>Biotechnological potential of actinobacteria isolated from South African environments.</title>
        <authorList>
            <person name="Le Roes-Hill M."/>
            <person name="Prins A."/>
            <person name="Durrell K.A."/>
        </authorList>
    </citation>
    <scope>NUCLEOTIDE SEQUENCE [LARGE SCALE GENOMIC DNA]</scope>
    <source>
        <strain evidence="1">BS2</strain>
    </source>
</reference>
<evidence type="ECO:0000313" key="1">
    <source>
        <dbReference type="EMBL" id="OUC76843.1"/>
    </source>
</evidence>
<dbReference type="AlphaFoldDB" id="A0A243Q5Y7"/>
<sequence>MTIELDARADRGTVIAAPTAAATAPISIGRPGFQIAIAGDALAQTFPIVVRRETLREAQRARSLLRAGSHDQAKFVVALEVEVTVAPDAASARAAAAAAVGASSETGSGTIRYIGTTHGLITLVRDIYAAEVADAVILVPIDGAATERRIREQILPVLAEQRHRVA</sequence>
<proteinExistence type="predicted"/>
<comment type="caution">
    <text evidence="1">The sequence shown here is derived from an EMBL/GenBank/DDBJ whole genome shotgun (WGS) entry which is preliminary data.</text>
</comment>
<name>A0A243Q5Y7_9ACTN</name>
<dbReference type="OrthoDB" id="4460645at2"/>
<keyword evidence="2" id="KW-1185">Reference proteome</keyword>
<protein>
    <recommendedName>
        <fullName evidence="3">Luciferase-like domain-containing protein</fullName>
    </recommendedName>
</protein>
<evidence type="ECO:0000313" key="2">
    <source>
        <dbReference type="Proteomes" id="UP000194632"/>
    </source>
</evidence>